<reference evidence="3 4" key="1">
    <citation type="journal article" date="2020" name="J. Bacteriol.">
        <title>Aerococcus urinae Isolated from Women with Lower Urinary Tract Symptoms: In Vitro Aggregation and Genome Analysis.</title>
        <authorList>
            <person name="Hilt E.E."/>
            <person name="Putonti C."/>
            <person name="Thomas-White K."/>
            <person name="Lewis A.L."/>
            <person name="Visick K.L."/>
            <person name="Gilbert N.M."/>
            <person name="Wolfe A.J."/>
        </authorList>
    </citation>
    <scope>NUCLEOTIDE SEQUENCE [LARGE SCALE GENOMIC DNA]</scope>
    <source>
        <strain evidence="3 4">UMB1016</strain>
    </source>
</reference>
<proteinExistence type="predicted"/>
<reference evidence="2" key="2">
    <citation type="submission" date="2022-09" db="EMBL/GenBank/DDBJ databases">
        <title>Aerococcus urinae taxonomy study.</title>
        <authorList>
            <person name="Christensen J."/>
            <person name="Senneby E."/>
        </authorList>
    </citation>
    <scope>NUCLEOTIDE SEQUENCE</scope>
    <source>
        <strain evidence="2">LUND-41-B12</strain>
    </source>
</reference>
<dbReference type="EMBL" id="JAOTMY010000001">
    <property type="protein sequence ID" value="MCY3086764.1"/>
    <property type="molecule type" value="Genomic_DNA"/>
</dbReference>
<evidence type="ECO:0000256" key="1">
    <source>
        <dbReference type="SAM" id="Coils"/>
    </source>
</evidence>
<evidence type="ECO:0000313" key="2">
    <source>
        <dbReference type="EMBL" id="MCY3086764.1"/>
    </source>
</evidence>
<keyword evidence="4" id="KW-1185">Reference proteome</keyword>
<accession>A0A1E9PGM3</accession>
<feature type="coiled-coil region" evidence="1">
    <location>
        <begin position="28"/>
        <end position="58"/>
    </location>
</feature>
<organism evidence="2 5">
    <name type="scientific">Aerococcus mictus</name>
    <dbReference type="NCBI Taxonomy" id="2976810"/>
    <lineage>
        <taxon>Bacteria</taxon>
        <taxon>Bacillati</taxon>
        <taxon>Bacillota</taxon>
        <taxon>Bacilli</taxon>
        <taxon>Lactobacillales</taxon>
        <taxon>Aerococcaceae</taxon>
        <taxon>Aerococcus</taxon>
    </lineage>
</organism>
<dbReference type="EMBL" id="CP145132">
    <property type="protein sequence ID" value="WWC55028.1"/>
    <property type="molecule type" value="Genomic_DNA"/>
</dbReference>
<evidence type="ECO:0000313" key="4">
    <source>
        <dbReference type="Proteomes" id="UP000250354"/>
    </source>
</evidence>
<evidence type="ECO:0000313" key="5">
    <source>
        <dbReference type="Proteomes" id="UP001069047"/>
    </source>
</evidence>
<protein>
    <submittedName>
        <fullName evidence="2">Uncharacterized protein</fullName>
    </submittedName>
</protein>
<dbReference type="RefSeq" id="WP_070559458.1">
    <property type="nucleotide sequence ID" value="NZ_CAJHLJ010000013.1"/>
</dbReference>
<gene>
    <name evidence="3" type="ORF">DBT44_0001640</name>
    <name evidence="2" type="ORF">ODY61_01390</name>
</gene>
<dbReference type="Proteomes" id="UP001069047">
    <property type="component" value="Unassembled WGS sequence"/>
</dbReference>
<dbReference type="Proteomes" id="UP000250354">
    <property type="component" value="Chromosome"/>
</dbReference>
<keyword evidence="1" id="KW-0175">Coiled coil</keyword>
<reference evidence="3" key="3">
    <citation type="submission" date="2024-02" db="EMBL/GenBank/DDBJ databases">
        <authorList>
            <person name="Choi B."/>
        </authorList>
    </citation>
    <scope>NUCLEOTIDE SEQUENCE</scope>
    <source>
        <strain evidence="3">UMB1016</strain>
    </source>
</reference>
<dbReference type="AlphaFoldDB" id="A0A1E9PGM3"/>
<accession>A0A9Q4DA91</accession>
<evidence type="ECO:0000313" key="3">
    <source>
        <dbReference type="EMBL" id="WWC55028.1"/>
    </source>
</evidence>
<name>A0A1E9PGM3_9LACT</name>
<sequence length="62" mass="7010">MGKKIPDTDKNVSPLAKGEWVTIKVNGAEELSKLVDKAARLSQELSETIEEIENVKFEFEFE</sequence>